<evidence type="ECO:0000313" key="2">
    <source>
        <dbReference type="EMBL" id="BDE95268.1"/>
    </source>
</evidence>
<evidence type="ECO:0000313" key="3">
    <source>
        <dbReference type="Proteomes" id="UP001320544"/>
    </source>
</evidence>
<keyword evidence="3" id="KW-1185">Reference proteome</keyword>
<dbReference type="Gene3D" id="1.10.10.10">
    <property type="entry name" value="Winged helix-like DNA-binding domain superfamily/Winged helix DNA-binding domain"/>
    <property type="match status" value="1"/>
</dbReference>
<evidence type="ECO:0000259" key="1">
    <source>
        <dbReference type="PROSITE" id="PS50995"/>
    </source>
</evidence>
<dbReference type="InterPro" id="IPR036390">
    <property type="entry name" value="WH_DNA-bd_sf"/>
</dbReference>
<dbReference type="InterPro" id="IPR000835">
    <property type="entry name" value="HTH_MarR-typ"/>
</dbReference>
<accession>A0ABM7WGC1</accession>
<reference evidence="2 3" key="1">
    <citation type="submission" date="2022-01" db="EMBL/GenBank/DDBJ databases">
        <title>Novel bile acid biosynthetic pathways are enriched in the microbiome of centenarians.</title>
        <authorList>
            <person name="Sato Y."/>
            <person name="Atarashi K."/>
            <person name="Plichta R.D."/>
            <person name="Arai Y."/>
            <person name="Sasajima S."/>
            <person name="Kearney M.S."/>
            <person name="Suda W."/>
            <person name="Takeshita K."/>
            <person name="Sasaki T."/>
            <person name="Okamoto S."/>
            <person name="Skelly N.A."/>
            <person name="Okamura Y."/>
            <person name="Vlamakis H."/>
            <person name="Li Y."/>
            <person name="Tanoue T."/>
            <person name="Takei H."/>
            <person name="Nittono H."/>
            <person name="Narushima S."/>
            <person name="Irie J."/>
            <person name="Itoh H."/>
            <person name="Moriya K."/>
            <person name="Sugiura Y."/>
            <person name="Suematsu M."/>
            <person name="Moritoki N."/>
            <person name="Shibata S."/>
            <person name="Littman R.D."/>
            <person name="Fischbach A.M."/>
            <person name="Uwamino Y."/>
            <person name="Inoue T."/>
            <person name="Honda A."/>
            <person name="Hattori M."/>
            <person name="Murai T."/>
            <person name="Xavier J.R."/>
            <person name="Hirose N."/>
            <person name="Honda K."/>
        </authorList>
    </citation>
    <scope>NUCLEOTIDE SEQUENCE [LARGE SCALE GENOMIC DNA]</scope>
    <source>
        <strain evidence="2 3">CE91-St30</strain>
    </source>
</reference>
<organism evidence="2 3">
    <name type="scientific">Raoultibacter timonensis</name>
    <dbReference type="NCBI Taxonomy" id="1907662"/>
    <lineage>
        <taxon>Bacteria</taxon>
        <taxon>Bacillati</taxon>
        <taxon>Actinomycetota</taxon>
        <taxon>Coriobacteriia</taxon>
        <taxon>Eggerthellales</taxon>
        <taxon>Eggerthellaceae</taxon>
        <taxon>Raoultibacter</taxon>
    </lineage>
</organism>
<dbReference type="PROSITE" id="PS50995">
    <property type="entry name" value="HTH_MARR_2"/>
    <property type="match status" value="1"/>
</dbReference>
<dbReference type="Pfam" id="PF12802">
    <property type="entry name" value="MarR_2"/>
    <property type="match status" value="1"/>
</dbReference>
<dbReference type="Proteomes" id="UP001320544">
    <property type="component" value="Chromosome"/>
</dbReference>
<dbReference type="SUPFAM" id="SSF46785">
    <property type="entry name" value="Winged helix' DNA-binding domain"/>
    <property type="match status" value="1"/>
</dbReference>
<gene>
    <name evidence="2" type="ORF">CE91St30_06010</name>
</gene>
<dbReference type="SMART" id="SM00347">
    <property type="entry name" value="HTH_MARR"/>
    <property type="match status" value="1"/>
</dbReference>
<feature type="domain" description="HTH marR-type" evidence="1">
    <location>
        <begin position="10"/>
        <end position="141"/>
    </location>
</feature>
<name>A0ABM7WGC1_9ACTN</name>
<dbReference type="InterPro" id="IPR036388">
    <property type="entry name" value="WH-like_DNA-bd_sf"/>
</dbReference>
<dbReference type="RefSeq" id="WP_244411695.1">
    <property type="nucleotide sequence ID" value="NZ_AP025564.1"/>
</dbReference>
<protein>
    <recommendedName>
        <fullName evidence="1">HTH marR-type domain-containing protein</fullName>
    </recommendedName>
</protein>
<sequence length="157" mass="17814">MRPDYPMTPKRMLIRKLASFSNKMKRLRRMPVGDLSGSQLLLLPIIYSFDNPPTLNELAEANESSYQNTRQILEKLESTGYVTILPDEKDSRAIRAILADKGIAAVHEYYRTMYGAVLHLYDGIGDRDVEITLSVLDTLYDRIDSLYASSITAHLDS</sequence>
<proteinExistence type="predicted"/>
<dbReference type="EMBL" id="AP025564">
    <property type="protein sequence ID" value="BDE95268.1"/>
    <property type="molecule type" value="Genomic_DNA"/>
</dbReference>